<evidence type="ECO:0000256" key="10">
    <source>
        <dbReference type="ARBA" id="ARBA00023159"/>
    </source>
</evidence>
<dbReference type="Pfam" id="PF08214">
    <property type="entry name" value="HAT_KAT11"/>
    <property type="match status" value="1"/>
</dbReference>
<keyword evidence="6" id="KW-0863">Zinc-finger</keyword>
<dbReference type="GO" id="GO:0003713">
    <property type="term" value="F:transcription coactivator activity"/>
    <property type="evidence" value="ECO:0007669"/>
    <property type="project" value="TreeGrafter"/>
</dbReference>
<dbReference type="PROSITE" id="PS51727">
    <property type="entry name" value="CBP_P300_HAT"/>
    <property type="match status" value="1"/>
</dbReference>
<dbReference type="Proteomes" id="UP000187609">
    <property type="component" value="Unassembled WGS sequence"/>
</dbReference>
<dbReference type="PANTHER" id="PTHR13808">
    <property type="entry name" value="CBP/P300-RELATED"/>
    <property type="match status" value="1"/>
</dbReference>
<evidence type="ECO:0000256" key="3">
    <source>
        <dbReference type="ARBA" id="ARBA00013184"/>
    </source>
</evidence>
<evidence type="ECO:0000256" key="12">
    <source>
        <dbReference type="ARBA" id="ARBA00023242"/>
    </source>
</evidence>
<comment type="function">
    <text evidence="1">Acetyltransferase enzyme. Acetylates histones, giving a specific tag for transcriptional activation.</text>
</comment>
<reference evidence="17" key="1">
    <citation type="submission" date="2016-11" db="EMBL/GenBank/DDBJ databases">
        <title>The genome of Nicotiana attenuata.</title>
        <authorList>
            <person name="Xu S."/>
            <person name="Brockmoeller T."/>
            <person name="Gaquerel E."/>
            <person name="Navarro A."/>
            <person name="Kuhl H."/>
            <person name="Gase K."/>
            <person name="Ling Z."/>
            <person name="Zhou W."/>
            <person name="Kreitzer C."/>
            <person name="Stanke M."/>
            <person name="Tang H."/>
            <person name="Lyons E."/>
            <person name="Pandey P."/>
            <person name="Pandey S.P."/>
            <person name="Timmermann B."/>
            <person name="Baldwin I.T."/>
        </authorList>
    </citation>
    <scope>NUCLEOTIDE SEQUENCE [LARGE SCALE GENOMIC DNA]</scope>
    <source>
        <strain evidence="17">UT</strain>
    </source>
</reference>
<dbReference type="EMBL" id="MJEQ01000902">
    <property type="protein sequence ID" value="OIT33322.1"/>
    <property type="molecule type" value="Genomic_DNA"/>
</dbReference>
<dbReference type="InterPro" id="IPR043145">
    <property type="entry name" value="Znf_ZZ_sf"/>
</dbReference>
<dbReference type="InterPro" id="IPR019786">
    <property type="entry name" value="Zinc_finger_PHD-type_CS"/>
</dbReference>
<dbReference type="InterPro" id="IPR013178">
    <property type="entry name" value="Histone_AcTrfase_Rtt109/CBP"/>
</dbReference>
<dbReference type="EC" id="2.3.1.48" evidence="3"/>
<accession>A0A314KVN0</accession>
<dbReference type="PROSITE" id="PS50134">
    <property type="entry name" value="ZF_TAZ"/>
    <property type="match status" value="1"/>
</dbReference>
<dbReference type="InterPro" id="IPR013083">
    <property type="entry name" value="Znf_RING/FYVE/PHD"/>
</dbReference>
<dbReference type="PROSITE" id="PS01359">
    <property type="entry name" value="ZF_PHD_1"/>
    <property type="match status" value="1"/>
</dbReference>
<dbReference type="SMART" id="SM00551">
    <property type="entry name" value="ZnF_TAZ"/>
    <property type="match status" value="1"/>
</dbReference>
<evidence type="ECO:0000256" key="13">
    <source>
        <dbReference type="ARBA" id="ARBA00023315"/>
    </source>
</evidence>
<dbReference type="Gene3D" id="3.30.40.10">
    <property type="entry name" value="Zinc/RING finger domain, C3HC4 (zinc finger)"/>
    <property type="match status" value="1"/>
</dbReference>
<dbReference type="SUPFAM" id="SSF57903">
    <property type="entry name" value="FYVE/PHD zinc finger"/>
    <property type="match status" value="1"/>
</dbReference>
<dbReference type="PROSITE" id="PS01357">
    <property type="entry name" value="ZF_ZZ_1"/>
    <property type="match status" value="1"/>
</dbReference>
<dbReference type="SMART" id="SM00291">
    <property type="entry name" value="ZnF_ZZ"/>
    <property type="match status" value="1"/>
</dbReference>
<dbReference type="InterPro" id="IPR035898">
    <property type="entry name" value="TAZ_dom_sf"/>
</dbReference>
<dbReference type="InterPro" id="IPR000197">
    <property type="entry name" value="Znf_TAZ"/>
</dbReference>
<evidence type="ECO:0000259" key="15">
    <source>
        <dbReference type="PROSITE" id="PS50134"/>
    </source>
</evidence>
<dbReference type="Gene3D" id="1.20.1020.10">
    <property type="entry name" value="TAZ domain"/>
    <property type="match status" value="1"/>
</dbReference>
<dbReference type="PANTHER" id="PTHR13808:SF50">
    <property type="entry name" value="HISTONE ACETYLTRANSFERASE"/>
    <property type="match status" value="1"/>
</dbReference>
<sequence>MNLNGVNVWIPSNSGGTYLFQEASDILPLSNTDSRQHSCEKQDDDQVAWTNDRSRAPVNGFIGNRIKSFMCKKNLDMGKQMVNNLADLRNQPSVDAVCKQDHVWKEILSREYQNLIQQEAYYQQAWQDEAKDFLSFNLTPISHSIDLGDSPLLCSSNLQSAQHDLSAASCMNYSMLQTGSSANKSPVSVSHVPEEIVDSPEPFSSVTVSSDGEWNANKEPYEDGLMYSDSSLLSISESISKSSIKPQYSDGVEFNLRNYGGYLESSQNIYHENVPASHGQSLSRLNRWTSEPDIKPFSEDNTLPTAISYQLPNLRSHGCLVEQDASISNVSRQRSSLPNLFQLFPEQLPSIQQQDFHQLHNGFSNGFGCDEECNDYSSYINEATLPPSKRKRVENFPVLHFGPFNADAGSSNQQSPVAGHLSLGQYSEGPTCSKRSKTNISNKIASCVKDLNIAGGSCNLPSVDMMRVDNGYYFSSTELSNGSELQKIEHTCTSGTENSEIDNSPKISLDGSYFLPVQPSDDQREEIQQTSKYNQTTSATRSDLIEPKVNCQMGMRSSTEDSKRLSVSLTDFFTVEQLNNHIYSLSQYNQGSTGNMKLHSVCENICQLCGTDRFVFVPVPIYCSSCCARIKRNLVYYWTVDKAGARHCFCTRCFRKSRGDNVSSRGLSISKQKFQKAKNSEQNEESWVQCDKCECWQHQICALYNAKKDLEGQAKYICPFCCLEEIEAGERVRVPLRATLGAQDLPRTMLSDHIEHRLFRRLKLERDERAKLSGQDADEVLGATDLVVRVVLSTNKKLKVKQQFLDLFHNENYPMEFQYKSKVILLFQNIEGADVCLFGMYVQEFGSECAPPNKRCVYISYLDSIKYFRPEKETVKGEALRTFVYHEILIGYLDYCKKRGFTTCYIWACPPVKSEDYILYCHPESQKIPKPDQLRRWYRSMLRKASEEDIVVNYTNLYDHFFVPSARNNARISAAHLPYFDGDYWSGAAEDLIRNIDKESRGDSPNKVNKLMTKRALKAIGYNNLSADATKDILVMQKLGQTILPVKEDFIIVNLHVVCTNCHDAILSGSRWFCYQCRNFHLCERCLALKENFGEQKTHTSINGEKHLLSEVVVDDIPANTEDRDTIIDNDLFENRHSFLSFCQQNHYQFDTLRRAKHSSMMILYHLHKKIHLSETDSGIGGEQFEGQKLLQVKLMGVLVHASQCRATPSNPCSYSGCLKIRKLFQHASRCNLRVPGGCELCLKTWSLLHWHSQTCQDFSCLVPRCMDIRKHVARNSSLQRGGRD</sequence>
<evidence type="ECO:0000256" key="2">
    <source>
        <dbReference type="ARBA" id="ARBA00004123"/>
    </source>
</evidence>
<dbReference type="GO" id="GO:0005634">
    <property type="term" value="C:nucleus"/>
    <property type="evidence" value="ECO:0007669"/>
    <property type="project" value="UniProtKB-SubCell"/>
</dbReference>
<comment type="subcellular location">
    <subcellularLocation>
        <location evidence="2">Nucleus</location>
    </subcellularLocation>
</comment>
<feature type="domain" description="CBP/p300-type HAT" evidence="16">
    <location>
        <begin position="739"/>
        <end position="1172"/>
    </location>
</feature>
<evidence type="ECO:0000256" key="4">
    <source>
        <dbReference type="ARBA" id="ARBA00022679"/>
    </source>
</evidence>
<feature type="domain" description="TAZ-type" evidence="15">
    <location>
        <begin position="1184"/>
        <end position="1269"/>
    </location>
</feature>
<dbReference type="GO" id="GO:0005667">
    <property type="term" value="C:transcription regulator complex"/>
    <property type="evidence" value="ECO:0007669"/>
    <property type="project" value="TreeGrafter"/>
</dbReference>
<evidence type="ECO:0000256" key="11">
    <source>
        <dbReference type="ARBA" id="ARBA00023163"/>
    </source>
</evidence>
<dbReference type="SUPFAM" id="SSF57850">
    <property type="entry name" value="RING/U-box"/>
    <property type="match status" value="1"/>
</dbReference>
<evidence type="ECO:0000313" key="17">
    <source>
        <dbReference type="EMBL" id="OIT33322.1"/>
    </source>
</evidence>
<dbReference type="GO" id="GO:0031490">
    <property type="term" value="F:chromatin DNA binding"/>
    <property type="evidence" value="ECO:0007669"/>
    <property type="project" value="TreeGrafter"/>
</dbReference>
<dbReference type="InterPro" id="IPR011011">
    <property type="entry name" value="Znf_FYVE_PHD"/>
</dbReference>
<keyword evidence="18" id="KW-1185">Reference proteome</keyword>
<dbReference type="STRING" id="49451.A0A314KVN0"/>
<dbReference type="SMART" id="SM01250">
    <property type="entry name" value="KAT11"/>
    <property type="match status" value="1"/>
</dbReference>
<protein>
    <recommendedName>
        <fullName evidence="3">histone acetyltransferase</fullName>
        <ecNumber evidence="3">2.3.1.48</ecNumber>
    </recommendedName>
</protein>
<evidence type="ECO:0000313" key="18">
    <source>
        <dbReference type="Proteomes" id="UP000187609"/>
    </source>
</evidence>
<dbReference type="SUPFAM" id="SSF57933">
    <property type="entry name" value="TAZ domain"/>
    <property type="match status" value="1"/>
</dbReference>
<keyword evidence="8" id="KW-0156">Chromatin regulator</keyword>
<dbReference type="GO" id="GO:0045944">
    <property type="term" value="P:positive regulation of transcription by RNA polymerase II"/>
    <property type="evidence" value="ECO:0007669"/>
    <property type="project" value="TreeGrafter"/>
</dbReference>
<comment type="catalytic activity">
    <reaction evidence="14">
        <text>L-lysyl-[protein] + acetyl-CoA = N(6)-acetyl-L-lysyl-[protein] + CoA + H(+)</text>
        <dbReference type="Rhea" id="RHEA:45948"/>
        <dbReference type="Rhea" id="RHEA-COMP:9752"/>
        <dbReference type="Rhea" id="RHEA-COMP:10731"/>
        <dbReference type="ChEBI" id="CHEBI:15378"/>
        <dbReference type="ChEBI" id="CHEBI:29969"/>
        <dbReference type="ChEBI" id="CHEBI:57287"/>
        <dbReference type="ChEBI" id="CHEBI:57288"/>
        <dbReference type="ChEBI" id="CHEBI:61930"/>
        <dbReference type="EC" id="2.3.1.48"/>
    </reaction>
</comment>
<dbReference type="Gene3D" id="3.30.60.90">
    <property type="match status" value="1"/>
</dbReference>
<evidence type="ECO:0000256" key="6">
    <source>
        <dbReference type="ARBA" id="ARBA00022771"/>
    </source>
</evidence>
<dbReference type="GO" id="GO:0000123">
    <property type="term" value="C:histone acetyltransferase complex"/>
    <property type="evidence" value="ECO:0007669"/>
    <property type="project" value="TreeGrafter"/>
</dbReference>
<dbReference type="Pfam" id="PF02135">
    <property type="entry name" value="zf-TAZ"/>
    <property type="match status" value="1"/>
</dbReference>
<keyword evidence="4" id="KW-0808">Transferase</keyword>
<comment type="caution">
    <text evidence="17">The sequence shown here is derived from an EMBL/GenBank/DDBJ whole genome shotgun (WGS) entry which is preliminary data.</text>
</comment>
<evidence type="ECO:0000256" key="14">
    <source>
        <dbReference type="ARBA" id="ARBA00048017"/>
    </source>
</evidence>
<dbReference type="SMR" id="A0A314KVN0"/>
<evidence type="ECO:0000256" key="9">
    <source>
        <dbReference type="ARBA" id="ARBA00023015"/>
    </source>
</evidence>
<keyword evidence="9" id="KW-0805">Transcription regulation</keyword>
<dbReference type="GO" id="GO:0004402">
    <property type="term" value="F:histone acetyltransferase activity"/>
    <property type="evidence" value="ECO:0007669"/>
    <property type="project" value="InterPro"/>
</dbReference>
<dbReference type="SMART" id="SM00249">
    <property type="entry name" value="PHD"/>
    <property type="match status" value="1"/>
</dbReference>
<keyword evidence="7" id="KW-0862">Zinc</keyword>
<organism evidence="17 18">
    <name type="scientific">Nicotiana attenuata</name>
    <name type="common">Coyote tobacco</name>
    <dbReference type="NCBI Taxonomy" id="49451"/>
    <lineage>
        <taxon>Eukaryota</taxon>
        <taxon>Viridiplantae</taxon>
        <taxon>Streptophyta</taxon>
        <taxon>Embryophyta</taxon>
        <taxon>Tracheophyta</taxon>
        <taxon>Spermatophyta</taxon>
        <taxon>Magnoliopsida</taxon>
        <taxon>eudicotyledons</taxon>
        <taxon>Gunneridae</taxon>
        <taxon>Pentapetalae</taxon>
        <taxon>asterids</taxon>
        <taxon>lamiids</taxon>
        <taxon>Solanales</taxon>
        <taxon>Solanaceae</taxon>
        <taxon>Nicotianoideae</taxon>
        <taxon>Nicotianeae</taxon>
        <taxon>Nicotiana</taxon>
    </lineage>
</organism>
<proteinExistence type="predicted"/>
<dbReference type="InterPro" id="IPR031162">
    <property type="entry name" value="CBP_P300_HAT"/>
</dbReference>
<evidence type="ECO:0000256" key="5">
    <source>
        <dbReference type="ARBA" id="ARBA00022723"/>
    </source>
</evidence>
<keyword evidence="10" id="KW-0010">Activator</keyword>
<dbReference type="GO" id="GO:0008270">
    <property type="term" value="F:zinc ion binding"/>
    <property type="evidence" value="ECO:0007669"/>
    <property type="project" value="UniProtKB-KW"/>
</dbReference>
<dbReference type="Gramene" id="OIT33322">
    <property type="protein sequence ID" value="OIT33322"/>
    <property type="gene ID" value="A4A49_29899"/>
</dbReference>
<evidence type="ECO:0000256" key="8">
    <source>
        <dbReference type="ARBA" id="ARBA00022853"/>
    </source>
</evidence>
<keyword evidence="13" id="KW-0012">Acyltransferase</keyword>
<evidence type="ECO:0000256" key="1">
    <source>
        <dbReference type="ARBA" id="ARBA00002581"/>
    </source>
</evidence>
<dbReference type="InterPro" id="IPR001965">
    <property type="entry name" value="Znf_PHD"/>
</dbReference>
<evidence type="ECO:0000256" key="7">
    <source>
        <dbReference type="ARBA" id="ARBA00022833"/>
    </source>
</evidence>
<keyword evidence="12" id="KW-0539">Nucleus</keyword>
<name>A0A314KVN0_NICAT</name>
<dbReference type="InterPro" id="IPR000433">
    <property type="entry name" value="Znf_ZZ"/>
</dbReference>
<keyword evidence="5" id="KW-0479">Metal-binding</keyword>
<evidence type="ECO:0000259" key="16">
    <source>
        <dbReference type="PROSITE" id="PS51727"/>
    </source>
</evidence>
<keyword evidence="11" id="KW-0804">Transcription</keyword>
<dbReference type="CDD" id="cd15614">
    <property type="entry name" value="PHD_HAC_like"/>
    <property type="match status" value="1"/>
</dbReference>
<gene>
    <name evidence="17" type="ORF">A4A49_29899</name>
</gene>